<dbReference type="AlphaFoldDB" id="A0AA88WXB7"/>
<dbReference type="PANTHER" id="PTHR32468:SF96">
    <property type="entry name" value="CATION_H(+) ANTIPORTER 26-RELATED"/>
    <property type="match status" value="1"/>
</dbReference>
<name>A0AA88WXB7_9ASTE</name>
<reference evidence="12" key="1">
    <citation type="submission" date="2022-12" db="EMBL/GenBank/DDBJ databases">
        <title>Draft genome assemblies for two species of Escallonia (Escalloniales).</title>
        <authorList>
            <person name="Chanderbali A."/>
            <person name="Dervinis C."/>
            <person name="Anghel I."/>
            <person name="Soltis D."/>
            <person name="Soltis P."/>
            <person name="Zapata F."/>
        </authorList>
    </citation>
    <scope>NUCLEOTIDE SEQUENCE</scope>
    <source>
        <strain evidence="12">UCBG64.0493</strain>
        <tissue evidence="12">Leaf</tissue>
    </source>
</reference>
<evidence type="ECO:0000259" key="11">
    <source>
        <dbReference type="PROSITE" id="PS51746"/>
    </source>
</evidence>
<evidence type="ECO:0000256" key="1">
    <source>
        <dbReference type="ARBA" id="ARBA00004141"/>
    </source>
</evidence>
<dbReference type="Pfam" id="PF00481">
    <property type="entry name" value="PP2C"/>
    <property type="match status" value="1"/>
</dbReference>
<evidence type="ECO:0000256" key="4">
    <source>
        <dbReference type="ARBA" id="ARBA00022692"/>
    </source>
</evidence>
<dbReference type="InterPro" id="IPR038770">
    <property type="entry name" value="Na+/solute_symporter_sf"/>
</dbReference>
<feature type="domain" description="PPM-type phosphatase" evidence="11">
    <location>
        <begin position="51"/>
        <end position="348"/>
    </location>
</feature>
<protein>
    <recommendedName>
        <fullName evidence="11">PPM-type phosphatase domain-containing protein</fullName>
    </recommendedName>
</protein>
<comment type="caution">
    <text evidence="12">The sequence shown here is derived from an EMBL/GenBank/DDBJ whole genome shotgun (WGS) entry which is preliminary data.</text>
</comment>
<dbReference type="InterPro" id="IPR036457">
    <property type="entry name" value="PPM-type-like_dom_sf"/>
</dbReference>
<proteinExistence type="inferred from homology"/>
<dbReference type="Gene3D" id="3.60.40.10">
    <property type="entry name" value="PPM-type phosphatase domain"/>
    <property type="match status" value="1"/>
</dbReference>
<keyword evidence="13" id="KW-1185">Reference proteome</keyword>
<dbReference type="SMART" id="SM00332">
    <property type="entry name" value="PP2Cc"/>
    <property type="match status" value="1"/>
</dbReference>
<dbReference type="Proteomes" id="UP001188597">
    <property type="component" value="Unassembled WGS sequence"/>
</dbReference>
<dbReference type="InterPro" id="IPR001932">
    <property type="entry name" value="PPM-type_phosphatase-like_dom"/>
</dbReference>
<dbReference type="GO" id="GO:0015297">
    <property type="term" value="F:antiporter activity"/>
    <property type="evidence" value="ECO:0007669"/>
    <property type="project" value="InterPro"/>
</dbReference>
<dbReference type="InterPro" id="IPR057290">
    <property type="entry name" value="CHX17_C"/>
</dbReference>
<dbReference type="GO" id="GO:0006813">
    <property type="term" value="P:potassium ion transport"/>
    <property type="evidence" value="ECO:0007669"/>
    <property type="project" value="UniProtKB-KW"/>
</dbReference>
<evidence type="ECO:0000256" key="6">
    <source>
        <dbReference type="ARBA" id="ARBA00022989"/>
    </source>
</evidence>
<feature type="transmembrane region" description="Helical" evidence="10">
    <location>
        <begin position="469"/>
        <end position="490"/>
    </location>
</feature>
<evidence type="ECO:0000256" key="2">
    <source>
        <dbReference type="ARBA" id="ARBA00022448"/>
    </source>
</evidence>
<evidence type="ECO:0000256" key="8">
    <source>
        <dbReference type="ARBA" id="ARBA00023136"/>
    </source>
</evidence>
<dbReference type="GO" id="GO:0006885">
    <property type="term" value="P:regulation of pH"/>
    <property type="evidence" value="ECO:0007669"/>
    <property type="project" value="TreeGrafter"/>
</dbReference>
<dbReference type="InterPro" id="IPR006153">
    <property type="entry name" value="Cation/H_exchanger_TM"/>
</dbReference>
<comment type="subcellular location">
    <subcellularLocation>
        <location evidence="1">Membrane</location>
        <topology evidence="1">Multi-pass membrane protein</topology>
    </subcellularLocation>
</comment>
<evidence type="ECO:0000313" key="12">
    <source>
        <dbReference type="EMBL" id="KAK3032873.1"/>
    </source>
</evidence>
<keyword evidence="7" id="KW-0406">Ion transport</keyword>
<dbReference type="GO" id="GO:1902600">
    <property type="term" value="P:proton transmembrane transport"/>
    <property type="evidence" value="ECO:0007669"/>
    <property type="project" value="InterPro"/>
</dbReference>
<accession>A0AA88WXB7</accession>
<feature type="transmembrane region" description="Helical" evidence="10">
    <location>
        <begin position="539"/>
        <end position="557"/>
    </location>
</feature>
<dbReference type="GO" id="GO:0016020">
    <property type="term" value="C:membrane"/>
    <property type="evidence" value="ECO:0007669"/>
    <property type="project" value="UniProtKB-SubCell"/>
</dbReference>
<feature type="transmembrane region" description="Helical" evidence="10">
    <location>
        <begin position="610"/>
        <end position="626"/>
    </location>
</feature>
<keyword evidence="8 10" id="KW-0472">Membrane</keyword>
<evidence type="ECO:0000256" key="10">
    <source>
        <dbReference type="SAM" id="Phobius"/>
    </source>
</evidence>
<gene>
    <name evidence="12" type="ORF">RJ639_037050</name>
</gene>
<dbReference type="GO" id="GO:0012505">
    <property type="term" value="C:endomembrane system"/>
    <property type="evidence" value="ECO:0007669"/>
    <property type="project" value="TreeGrafter"/>
</dbReference>
<dbReference type="Gene3D" id="1.20.1530.20">
    <property type="match status" value="1"/>
</dbReference>
<keyword evidence="4 10" id="KW-0812">Transmembrane</keyword>
<sequence>MGACCTCQRGQRFDGFIVEDDIEEEREVEDDYIRARGDYGARVMLQGSSKLISMFSQQGRKGINQDAMTVWEKFGGDESMLFCGVFDGHGPSGHMVARHVRDTLPSKLSSSFKHLEISTNNHNSCVSDENNRNVVGEDGQDNADYCQNPLLNAWKSSLVKSFQDMDIDLETESTIESYCSGTTAVTVVKQGQHLLIANLGDSRAVLCTRDSKDQLVSEQLTAERIKKCRGRVLAMEEEPSVYRVWMPDQNCPGLAMARAFGDFCLKDFGLISIPEVSYRKITERDEFVVLATDGVWDVLSNNEVISIVSSARKRSVAARLLVERAVRTWRIKYPAAKVDDCAVVCLFFKRPRPFLTKSMSEVTQLSLNYPDLGVSHHARSTGTEDGLETVLNCDVNEDVRDRTARDEGAGQGGIILGPSGFGRNKAFHDLLFPGKGLMVLDVYEIVGLILFCFLIGVRTDFAVVKRAGRLSLAIGVASFLVPMLINIIMLDVFRIGTKMDKSFSSSLYNIAHIEAMINYQAMSNILTNLKLVNSELGRVALSSSMIGSLCTWISALLRKTVEDAAQGLALLTLARVSSRFLLLAVAFFLIRPIMFWMIKHTPEERMLRESYVCAITLWVFAAALYSEINGINPIFSCIIIGMAVPGGPPLASGLVEKLESFVSAVLLPSFAANIGRKVNIYLVRPRHFAMVEGFVILAICGKIVASMVPSMYWHMPFRDTFLVGLLLSCQGLLDIQFMNQALYSKFIDQETMTIAVIMAIVHATVITPVVRRLYDPSRRYPVSHKRRTMQESKQDELQILACIHHEDNVPTIIDILEASNPTRESPIEVHVLVLEELVGRAMPLFITHRLSRNPSTKSGRTRRIIKAFRLYELRNQGLVSVQCYTSIAPYATIHDDICALALEKSTSLVIISYNHSDSHSIRTVNMNVLEQAPCSVGILVDRESIKESKAALGSWFTFHVCVIFIGGADDREALVYGTRMAEHPSVSLTVIRVTCTNHETRDIIEGKLDLNAFNKFKVATMGNNRVVYKEEGVAEGSGTIRVLQSLKNVDYDLMLVGRRHDNESPIMFGLAEWSEIMELGIIGDILTSSDFKIKASVLVVQQHASVLEAMLQSPIDSTAEPVQSSLTDDSSLDLERCNSSHSTQQLLAISK</sequence>
<dbReference type="PANTHER" id="PTHR32468">
    <property type="entry name" value="CATION/H + ANTIPORTER"/>
    <property type="match status" value="1"/>
</dbReference>
<dbReference type="InterPro" id="IPR050794">
    <property type="entry name" value="CPA2_transporter"/>
</dbReference>
<dbReference type="Pfam" id="PF23259">
    <property type="entry name" value="CHX17_C"/>
    <property type="match status" value="1"/>
</dbReference>
<dbReference type="EMBL" id="JAVXUP010000252">
    <property type="protein sequence ID" value="KAK3032873.1"/>
    <property type="molecule type" value="Genomic_DNA"/>
</dbReference>
<keyword evidence="2" id="KW-0813">Transport</keyword>
<feature type="transmembrane region" description="Helical" evidence="10">
    <location>
        <begin position="687"/>
        <end position="708"/>
    </location>
</feature>
<keyword evidence="5" id="KW-0630">Potassium</keyword>
<comment type="similarity">
    <text evidence="9">Belongs to the monovalent cation:proton antiporter 2 (CPA2) transporter (TC 2.A.37) family. CHX (TC 2.A.37.4) subfamily.</text>
</comment>
<keyword evidence="3" id="KW-0633">Potassium transport</keyword>
<dbReference type="Pfam" id="PF00999">
    <property type="entry name" value="Na_H_Exchanger"/>
    <property type="match status" value="1"/>
</dbReference>
<dbReference type="CDD" id="cd00143">
    <property type="entry name" value="PP2Cc"/>
    <property type="match status" value="1"/>
</dbReference>
<organism evidence="12 13">
    <name type="scientific">Escallonia herrerae</name>
    <dbReference type="NCBI Taxonomy" id="1293975"/>
    <lineage>
        <taxon>Eukaryota</taxon>
        <taxon>Viridiplantae</taxon>
        <taxon>Streptophyta</taxon>
        <taxon>Embryophyta</taxon>
        <taxon>Tracheophyta</taxon>
        <taxon>Spermatophyta</taxon>
        <taxon>Magnoliopsida</taxon>
        <taxon>eudicotyledons</taxon>
        <taxon>Gunneridae</taxon>
        <taxon>Pentapetalae</taxon>
        <taxon>asterids</taxon>
        <taxon>campanulids</taxon>
        <taxon>Escalloniales</taxon>
        <taxon>Escalloniaceae</taxon>
        <taxon>Escallonia</taxon>
    </lineage>
</organism>
<evidence type="ECO:0000256" key="3">
    <source>
        <dbReference type="ARBA" id="ARBA00022538"/>
    </source>
</evidence>
<evidence type="ECO:0000256" key="5">
    <source>
        <dbReference type="ARBA" id="ARBA00022958"/>
    </source>
</evidence>
<feature type="transmembrane region" description="Helical" evidence="10">
    <location>
        <begin position="437"/>
        <end position="457"/>
    </location>
</feature>
<evidence type="ECO:0000256" key="7">
    <source>
        <dbReference type="ARBA" id="ARBA00023065"/>
    </source>
</evidence>
<evidence type="ECO:0000313" key="13">
    <source>
        <dbReference type="Proteomes" id="UP001188597"/>
    </source>
</evidence>
<dbReference type="PROSITE" id="PS51746">
    <property type="entry name" value="PPM_2"/>
    <property type="match status" value="1"/>
</dbReference>
<dbReference type="SUPFAM" id="SSF81606">
    <property type="entry name" value="PP2C-like"/>
    <property type="match status" value="1"/>
</dbReference>
<keyword evidence="6 10" id="KW-1133">Transmembrane helix</keyword>
<feature type="transmembrane region" description="Helical" evidence="10">
    <location>
        <begin position="577"/>
        <end position="598"/>
    </location>
</feature>
<evidence type="ECO:0000256" key="9">
    <source>
        <dbReference type="ARBA" id="ARBA00038341"/>
    </source>
</evidence>